<feature type="transmembrane region" description="Helical" evidence="5">
    <location>
        <begin position="220"/>
        <end position="239"/>
    </location>
</feature>
<keyword evidence="2 5" id="KW-0812">Transmembrane</keyword>
<evidence type="ECO:0000256" key="2">
    <source>
        <dbReference type="ARBA" id="ARBA00022692"/>
    </source>
</evidence>
<dbReference type="VEuPathDB" id="FungiDB:Z519_11096"/>
<evidence type="ECO:0000313" key="6">
    <source>
        <dbReference type="EMBL" id="KIW88527.1"/>
    </source>
</evidence>
<evidence type="ECO:0000256" key="3">
    <source>
        <dbReference type="ARBA" id="ARBA00022989"/>
    </source>
</evidence>
<feature type="transmembrane region" description="Helical" evidence="5">
    <location>
        <begin position="178"/>
        <end position="200"/>
    </location>
</feature>
<comment type="subcellular location">
    <subcellularLocation>
        <location evidence="1">Membrane</location>
        <topology evidence="1">Multi-pass membrane protein</topology>
    </subcellularLocation>
</comment>
<evidence type="ECO:0000256" key="1">
    <source>
        <dbReference type="ARBA" id="ARBA00004141"/>
    </source>
</evidence>
<evidence type="ECO:0000313" key="7">
    <source>
        <dbReference type="Proteomes" id="UP000053789"/>
    </source>
</evidence>
<organism evidence="6 7">
    <name type="scientific">Cladophialophora bantiana (strain ATCC 10958 / CBS 173.52 / CDC B-1940 / NIH 8579)</name>
    <name type="common">Xylohypha bantiana</name>
    <dbReference type="NCBI Taxonomy" id="1442370"/>
    <lineage>
        <taxon>Eukaryota</taxon>
        <taxon>Fungi</taxon>
        <taxon>Dikarya</taxon>
        <taxon>Ascomycota</taxon>
        <taxon>Pezizomycotina</taxon>
        <taxon>Eurotiomycetes</taxon>
        <taxon>Chaetothyriomycetidae</taxon>
        <taxon>Chaetothyriales</taxon>
        <taxon>Herpotrichiellaceae</taxon>
        <taxon>Cladophialophora</taxon>
    </lineage>
</organism>
<keyword evidence="3 5" id="KW-1133">Transmembrane helix</keyword>
<dbReference type="InterPro" id="IPR007568">
    <property type="entry name" value="RTA1"/>
</dbReference>
<dbReference type="OrthoDB" id="4521223at2759"/>
<sequence>MANSNVPIFITSNGTVYVGGGNDANCTVSVCPIEMSVYGYRPALSASGTLIALYGLCIVAQVVLGFRYKTWGFMSLMLLGCVDEIIGYVGRILYWQNPWAQSGFIMQIVLITIGPVFFAAAIYVLLAQIVRYISLQSSRFAPKYFYWIFIPCDIISLVLQAVGGAMSSNSNGRNEAGVDIALAGLGFQVFTLAAFVVLAIDYAIHSRRVWMFVRLPTRFVVFTGFLAASTILILIRCCYRVYELSEGYSRTSEALRDQTLFIVFESVMVVAASFCLIPAHPGFVFKTGGEALVPDPSVAEKTLSSAKVRSASRSLDSVERL</sequence>
<dbReference type="PANTHER" id="PTHR31465">
    <property type="entry name" value="PROTEIN RTA1-RELATED"/>
    <property type="match status" value="1"/>
</dbReference>
<keyword evidence="4 5" id="KW-0472">Membrane</keyword>
<dbReference type="AlphaFoldDB" id="A0A0D2FPK6"/>
<name>A0A0D2FPK6_CLAB1</name>
<feature type="transmembrane region" description="Helical" evidence="5">
    <location>
        <begin position="144"/>
        <end position="166"/>
    </location>
</feature>
<reference evidence="6" key="1">
    <citation type="submission" date="2015-01" db="EMBL/GenBank/DDBJ databases">
        <title>The Genome Sequence of Cladophialophora bantiana CBS 173.52.</title>
        <authorList>
            <consortium name="The Broad Institute Genomics Platform"/>
            <person name="Cuomo C."/>
            <person name="de Hoog S."/>
            <person name="Gorbushina A."/>
            <person name="Stielow B."/>
            <person name="Teixiera M."/>
            <person name="Abouelleil A."/>
            <person name="Chapman S.B."/>
            <person name="Priest M."/>
            <person name="Young S.K."/>
            <person name="Wortman J."/>
            <person name="Nusbaum C."/>
            <person name="Birren B."/>
        </authorList>
    </citation>
    <scope>NUCLEOTIDE SEQUENCE [LARGE SCALE GENOMIC DNA]</scope>
    <source>
        <strain evidence="6">CBS 173.52</strain>
    </source>
</reference>
<dbReference type="GeneID" id="27704024"/>
<dbReference type="GO" id="GO:0005886">
    <property type="term" value="C:plasma membrane"/>
    <property type="evidence" value="ECO:0007669"/>
    <property type="project" value="TreeGrafter"/>
</dbReference>
<dbReference type="Proteomes" id="UP000053789">
    <property type="component" value="Unassembled WGS sequence"/>
</dbReference>
<feature type="transmembrane region" description="Helical" evidence="5">
    <location>
        <begin position="70"/>
        <end position="90"/>
    </location>
</feature>
<dbReference type="GO" id="GO:0000324">
    <property type="term" value="C:fungal-type vacuole"/>
    <property type="evidence" value="ECO:0007669"/>
    <property type="project" value="TreeGrafter"/>
</dbReference>
<dbReference type="RefSeq" id="XP_016615196.1">
    <property type="nucleotide sequence ID" value="XM_016768809.1"/>
</dbReference>
<feature type="transmembrane region" description="Helical" evidence="5">
    <location>
        <begin position="260"/>
        <end position="279"/>
    </location>
</feature>
<keyword evidence="7" id="KW-1185">Reference proteome</keyword>
<dbReference type="PANTHER" id="PTHR31465:SF7">
    <property type="entry name" value="SPHINGOID LONG-CHAIN BASE TRANSPORTER RSB1"/>
    <property type="match status" value="1"/>
</dbReference>
<gene>
    <name evidence="6" type="ORF">Z519_11096</name>
</gene>
<dbReference type="HOGENOM" id="CLU_033465_6_1_1"/>
<dbReference type="Pfam" id="PF04479">
    <property type="entry name" value="RTA1"/>
    <property type="match status" value="1"/>
</dbReference>
<evidence type="ECO:0008006" key="8">
    <source>
        <dbReference type="Google" id="ProtNLM"/>
    </source>
</evidence>
<proteinExistence type="predicted"/>
<protein>
    <recommendedName>
        <fullName evidence="8">Parasitic phase-specific protein PSP-1</fullName>
    </recommendedName>
</protein>
<evidence type="ECO:0000256" key="5">
    <source>
        <dbReference type="SAM" id="Phobius"/>
    </source>
</evidence>
<dbReference type="EMBL" id="KN846999">
    <property type="protein sequence ID" value="KIW88527.1"/>
    <property type="molecule type" value="Genomic_DNA"/>
</dbReference>
<feature type="transmembrane region" description="Helical" evidence="5">
    <location>
        <begin position="43"/>
        <end position="64"/>
    </location>
</feature>
<accession>A0A0D2FPK6</accession>
<feature type="transmembrane region" description="Helical" evidence="5">
    <location>
        <begin position="102"/>
        <end position="124"/>
    </location>
</feature>
<evidence type="ECO:0000256" key="4">
    <source>
        <dbReference type="ARBA" id="ARBA00023136"/>
    </source>
</evidence>